<keyword evidence="2" id="KW-0611">Plant defense</keyword>
<feature type="domain" description="Disease resistance protein RPS4B/Roq1-like leucine-rich repeats" evidence="4">
    <location>
        <begin position="400"/>
        <end position="484"/>
    </location>
</feature>
<dbReference type="GO" id="GO:0006952">
    <property type="term" value="P:defense response"/>
    <property type="evidence" value="ECO:0007669"/>
    <property type="project" value="InterPro"/>
</dbReference>
<dbReference type="SUPFAM" id="SSF52058">
    <property type="entry name" value="L domain-like"/>
    <property type="match status" value="2"/>
</dbReference>
<evidence type="ECO:0008006" key="7">
    <source>
        <dbReference type="Google" id="ProtNLM"/>
    </source>
</evidence>
<dbReference type="InterPro" id="IPR058546">
    <property type="entry name" value="RPS4B/Roq1-like_LRR"/>
</dbReference>
<feature type="domain" description="Disease resistance protein RPS4B/Roq1-like leucine-rich repeats" evidence="4">
    <location>
        <begin position="570"/>
        <end position="656"/>
    </location>
</feature>
<feature type="domain" description="Disease resistance protein Roq1-like winged-helix" evidence="3">
    <location>
        <begin position="9"/>
        <end position="56"/>
    </location>
</feature>
<dbReference type="STRING" id="106549.A0A540LFA6"/>
<keyword evidence="6" id="KW-1185">Reference proteome</keyword>
<dbReference type="Pfam" id="PF23282">
    <property type="entry name" value="WHD_ROQ1"/>
    <property type="match status" value="1"/>
</dbReference>
<dbReference type="InterPro" id="IPR036390">
    <property type="entry name" value="WH_DNA-bd_sf"/>
</dbReference>
<comment type="caution">
    <text evidence="5">The sequence shown here is derived from an EMBL/GenBank/DDBJ whole genome shotgun (WGS) entry which is preliminary data.</text>
</comment>
<evidence type="ECO:0000313" key="6">
    <source>
        <dbReference type="Proteomes" id="UP000315295"/>
    </source>
</evidence>
<dbReference type="EMBL" id="VIEB01000613">
    <property type="protein sequence ID" value="TQD85009.1"/>
    <property type="molecule type" value="Genomic_DNA"/>
</dbReference>
<accession>A0A540LFA6</accession>
<evidence type="ECO:0000313" key="5">
    <source>
        <dbReference type="EMBL" id="TQD85009.1"/>
    </source>
</evidence>
<dbReference type="InterPro" id="IPR058192">
    <property type="entry name" value="WHD_ROQ1-like"/>
</dbReference>
<dbReference type="Gene3D" id="3.80.10.10">
    <property type="entry name" value="Ribonuclease Inhibitor"/>
    <property type="match status" value="4"/>
</dbReference>
<sequence length="855" mass="96797">MKKDFATRIMEGCDFHPHTGLDVLVGRALVTVSSDGVLEMHDLLEEMGREIVRQESIKEPGRRSRLWSYEDVHHVLSRKTATEAVESIIVRWPYSNNVMELDTALFKMTKLRLLRVHTHYLQPPNSESESDDQWKYKDLKFLSEKLSYLFWHKCPLKSLSSNFNTENLVDIDMQYSWVEHLWKGTKPLGKLKIINLKGSHRLKETPDFTEAKNLENLILGGCTSLYEVHPSISALEKLVLLDLSWCGKLKTFSSTICMKSLETLDLSFCSILEKFPEISEVMEKLSKLFLQGTAIKELPRSINNLTGLVTLNLEYCRELEILPNSIVQLKSLQFLNLSGCSKLKAFPENGGNMEGLRELRLDETSVEDLCPSISSLENLESLSLKQCKKLHSLPSSIHMRSLRTLNLSGCSNLDNFSEIPEVMNLLELNLDETAISELPSSIKNFTGLVTLSLKDCRRLKIFPGSIHMRSLQVLNVSGCSNLKNFPEFLEGMENLTELNFDWTIFTEDSSTFKNLTKLEYEQARFPKIVEFSGIAIEELPSIIYSLTGLATLTLRYSKDFKSLTSSICQLKSLSYLSLSGCAMFKVFPDILENMERLASLDLDRTSIRELPASIERLQGLVSLNLKKCKSLVYIPDSICNLLSLEWLNLHGCSKLSKLPEDLRYLKHLHIGGTGIRGYRPKQQFITLGDLAQFRSTAPMINAIIAMVPNNEQNEAVADGESLLPWSDGSEILTDHEESSYAEEIRQRDLEFLEVESTLEGTSIHQDSNHGSMGSHPKRQIFSTSGYLDQNQSTAPLTVTVDSSCEEKEEEAVEAIILSYLKQSRHEEEKEEKEVAASRRGWRIWGCICGSRGNGD</sequence>
<dbReference type="InterPro" id="IPR032675">
    <property type="entry name" value="LRR_dom_sf"/>
</dbReference>
<feature type="domain" description="Disease resistance protein RPS4B/Roq1-like leucine-rich repeats" evidence="4">
    <location>
        <begin position="259"/>
        <end position="344"/>
    </location>
</feature>
<organism evidence="5 6">
    <name type="scientific">Malus baccata</name>
    <name type="common">Siberian crab apple</name>
    <name type="synonym">Pyrus baccata</name>
    <dbReference type="NCBI Taxonomy" id="106549"/>
    <lineage>
        <taxon>Eukaryota</taxon>
        <taxon>Viridiplantae</taxon>
        <taxon>Streptophyta</taxon>
        <taxon>Embryophyta</taxon>
        <taxon>Tracheophyta</taxon>
        <taxon>Spermatophyta</taxon>
        <taxon>Magnoliopsida</taxon>
        <taxon>eudicotyledons</taxon>
        <taxon>Gunneridae</taxon>
        <taxon>Pentapetalae</taxon>
        <taxon>rosids</taxon>
        <taxon>fabids</taxon>
        <taxon>Rosales</taxon>
        <taxon>Rosaceae</taxon>
        <taxon>Amygdaloideae</taxon>
        <taxon>Maleae</taxon>
        <taxon>Malus</taxon>
    </lineage>
</organism>
<name>A0A540LFA6_MALBA</name>
<dbReference type="AlphaFoldDB" id="A0A540LFA6"/>
<keyword evidence="1" id="KW-0677">Repeat</keyword>
<protein>
    <recommendedName>
        <fullName evidence="7">NB-ARC domain-containing protein</fullName>
    </recommendedName>
</protein>
<evidence type="ECO:0000256" key="1">
    <source>
        <dbReference type="ARBA" id="ARBA00022737"/>
    </source>
</evidence>
<dbReference type="Pfam" id="PF23286">
    <property type="entry name" value="LRR_13"/>
    <property type="match status" value="3"/>
</dbReference>
<dbReference type="SUPFAM" id="SSF46785">
    <property type="entry name" value="Winged helix' DNA-binding domain"/>
    <property type="match status" value="1"/>
</dbReference>
<evidence type="ECO:0000256" key="2">
    <source>
        <dbReference type="ARBA" id="ARBA00022821"/>
    </source>
</evidence>
<gene>
    <name evidence="5" type="ORF">C1H46_029450</name>
</gene>
<dbReference type="PANTHER" id="PTHR11017:SF573">
    <property type="entry name" value="ADP-RIBOSYL CYCLASE_CYCLIC ADP-RIBOSE HYDROLASE"/>
    <property type="match status" value="1"/>
</dbReference>
<evidence type="ECO:0000259" key="3">
    <source>
        <dbReference type="Pfam" id="PF23282"/>
    </source>
</evidence>
<dbReference type="PANTHER" id="PTHR11017">
    <property type="entry name" value="LEUCINE-RICH REPEAT-CONTAINING PROTEIN"/>
    <property type="match status" value="1"/>
</dbReference>
<evidence type="ECO:0000259" key="4">
    <source>
        <dbReference type="Pfam" id="PF23286"/>
    </source>
</evidence>
<dbReference type="Proteomes" id="UP000315295">
    <property type="component" value="Unassembled WGS sequence"/>
</dbReference>
<reference evidence="5 6" key="1">
    <citation type="journal article" date="2019" name="G3 (Bethesda)">
        <title>Sequencing of a Wild Apple (Malus baccata) Genome Unravels the Differences Between Cultivated and Wild Apple Species Regarding Disease Resistance and Cold Tolerance.</title>
        <authorList>
            <person name="Chen X."/>
        </authorList>
    </citation>
    <scope>NUCLEOTIDE SEQUENCE [LARGE SCALE GENOMIC DNA]</scope>
    <source>
        <strain evidence="6">cv. Shandingzi</strain>
        <tissue evidence="5">Leaves</tissue>
    </source>
</reference>
<dbReference type="InterPro" id="IPR044974">
    <property type="entry name" value="Disease_R_plants"/>
</dbReference>
<proteinExistence type="predicted"/>